<evidence type="ECO:0000259" key="1">
    <source>
        <dbReference type="Pfam" id="PF08992"/>
    </source>
</evidence>
<dbReference type="NCBIfam" id="NF037958">
    <property type="entry name" value="QH_gamma"/>
    <property type="match status" value="1"/>
</dbReference>
<dbReference type="Proteomes" id="UP000198956">
    <property type="component" value="Unassembled WGS sequence"/>
</dbReference>
<dbReference type="EMBL" id="FNDE01000005">
    <property type="protein sequence ID" value="SDG89230.1"/>
    <property type="molecule type" value="Genomic_DNA"/>
</dbReference>
<dbReference type="InterPro" id="IPR047830">
    <property type="entry name" value="QHNDH_gamma"/>
</dbReference>
<feature type="domain" description="Quinohemoprotein amine dehydrogenase gamma subunit structural" evidence="1">
    <location>
        <begin position="67"/>
        <end position="138"/>
    </location>
</feature>
<dbReference type="InterPro" id="IPR036487">
    <property type="entry name" value="QH-AmDH_gsu_sf"/>
</dbReference>
<reference evidence="2 3" key="1">
    <citation type="submission" date="2016-10" db="EMBL/GenBank/DDBJ databases">
        <authorList>
            <person name="de Groot N.N."/>
        </authorList>
    </citation>
    <scope>NUCLEOTIDE SEQUENCE [LARGE SCALE GENOMIC DNA]</scope>
    <source>
        <strain evidence="2 3">L 420-91</strain>
    </source>
</reference>
<accession>A0A1G7XZV9</accession>
<dbReference type="GO" id="GO:0016638">
    <property type="term" value="F:oxidoreductase activity, acting on the CH-NH2 group of donors"/>
    <property type="evidence" value="ECO:0007669"/>
    <property type="project" value="InterPro"/>
</dbReference>
<dbReference type="Pfam" id="PF08992">
    <property type="entry name" value="QH-AmDH_gamma"/>
    <property type="match status" value="1"/>
</dbReference>
<dbReference type="InterPro" id="IPR015084">
    <property type="entry name" value="QH-AmDH_gsu_dom"/>
</dbReference>
<evidence type="ECO:0000313" key="2">
    <source>
        <dbReference type="EMBL" id="SDG89230.1"/>
    </source>
</evidence>
<name>A0A1G7XZV9_ANETH</name>
<proteinExistence type="predicted"/>
<dbReference type="SUPFAM" id="SSF69131">
    <property type="entry name" value="Quinohemoprotein amine dehydrogenase C chain"/>
    <property type="match status" value="1"/>
</dbReference>
<organism evidence="2 3">
    <name type="scientific">Aneurinibacillus thermoaerophilus</name>
    <dbReference type="NCBI Taxonomy" id="143495"/>
    <lineage>
        <taxon>Bacteria</taxon>
        <taxon>Bacillati</taxon>
        <taxon>Bacillota</taxon>
        <taxon>Bacilli</taxon>
        <taxon>Bacillales</taxon>
        <taxon>Paenibacillaceae</taxon>
        <taxon>Aneurinibacillus group</taxon>
        <taxon>Aneurinibacillus</taxon>
    </lineage>
</organism>
<dbReference type="AlphaFoldDB" id="A0A1G7XZV9"/>
<gene>
    <name evidence="2" type="ORF">SAMN04489735_100521</name>
</gene>
<evidence type="ECO:0000313" key="3">
    <source>
        <dbReference type="Proteomes" id="UP000198956"/>
    </source>
</evidence>
<sequence>MIKSLSFFDESVTLICLTKFKLFKKFKLEGECKVKHIKPLNWKGKQLEKRIDLKKEPEVEGLALLPMGCSTLFDPGWETDFSGMVLDGLCQPHYRDIYGCYGDCWWAAQVPDGLTNYSTYSDVCPVAANDWRKLQYVKP</sequence>
<dbReference type="Gene3D" id="4.10.940.10">
    <property type="entry name" value="Quinohemoprotein amine dehydrogenase, gamma subunit structural domain"/>
    <property type="match status" value="1"/>
</dbReference>
<protein>
    <submittedName>
        <fullName evidence="2">Quinohemoprotein amine dehydrogenase, gamma subunit</fullName>
    </submittedName>
</protein>